<proteinExistence type="predicted"/>
<dbReference type="Gramene" id="KQK98896">
    <property type="protein sequence ID" value="KQK98896"/>
    <property type="gene ID" value="SETIT_013027mg"/>
</dbReference>
<feature type="compositionally biased region" description="Basic residues" evidence="1">
    <location>
        <begin position="15"/>
        <end position="26"/>
    </location>
</feature>
<protein>
    <submittedName>
        <fullName evidence="2">Uncharacterized protein</fullName>
    </submittedName>
</protein>
<accession>K3YFK9</accession>
<feature type="region of interest" description="Disordered" evidence="1">
    <location>
        <begin position="1"/>
        <end position="116"/>
    </location>
</feature>
<evidence type="ECO:0000313" key="2">
    <source>
        <dbReference type="EnsemblPlants" id="KQK98896"/>
    </source>
</evidence>
<dbReference type="AlphaFoldDB" id="K3YFK9"/>
<dbReference type="HOGENOM" id="CLU_2101161_0_0_1"/>
<dbReference type="EnsemblPlants" id="KQK98896">
    <property type="protein sequence ID" value="KQK98896"/>
    <property type="gene ID" value="SETIT_013027mg"/>
</dbReference>
<organism evidence="2 3">
    <name type="scientific">Setaria italica</name>
    <name type="common">Foxtail millet</name>
    <name type="synonym">Panicum italicum</name>
    <dbReference type="NCBI Taxonomy" id="4555"/>
    <lineage>
        <taxon>Eukaryota</taxon>
        <taxon>Viridiplantae</taxon>
        <taxon>Streptophyta</taxon>
        <taxon>Embryophyta</taxon>
        <taxon>Tracheophyta</taxon>
        <taxon>Spermatophyta</taxon>
        <taxon>Magnoliopsida</taxon>
        <taxon>Liliopsida</taxon>
        <taxon>Poales</taxon>
        <taxon>Poaceae</taxon>
        <taxon>PACMAD clade</taxon>
        <taxon>Panicoideae</taxon>
        <taxon>Panicodae</taxon>
        <taxon>Paniceae</taxon>
        <taxon>Cenchrinae</taxon>
        <taxon>Setaria</taxon>
    </lineage>
</organism>
<dbReference type="InParanoid" id="K3YFK9"/>
<reference evidence="2" key="2">
    <citation type="submission" date="2018-08" db="UniProtKB">
        <authorList>
            <consortium name="EnsemblPlants"/>
        </authorList>
    </citation>
    <scope>IDENTIFICATION</scope>
    <source>
        <strain evidence="2">Yugu1</strain>
    </source>
</reference>
<evidence type="ECO:0000256" key="1">
    <source>
        <dbReference type="SAM" id="MobiDB-lite"/>
    </source>
</evidence>
<dbReference type="Proteomes" id="UP000004995">
    <property type="component" value="Unassembled WGS sequence"/>
</dbReference>
<sequence>MKYRPPLVVDSATRRTSRKRRGKRGRGPGALRPTHRLRCTRHLSFPAAPRGGGAPGTPAWRSSSSTAACLLTQRARHPGRDDAKRRRRGSNGLRPCRTAQMTRRTVVAGRKKAAAP</sequence>
<keyword evidence="3" id="KW-1185">Reference proteome</keyword>
<evidence type="ECO:0000313" key="3">
    <source>
        <dbReference type="Proteomes" id="UP000004995"/>
    </source>
</evidence>
<dbReference type="EMBL" id="AGNK02004508">
    <property type="status" value="NOT_ANNOTATED_CDS"/>
    <property type="molecule type" value="Genomic_DNA"/>
</dbReference>
<name>K3YFK9_SETIT</name>
<reference evidence="3" key="1">
    <citation type="journal article" date="2012" name="Nat. Biotechnol.">
        <title>Reference genome sequence of the model plant Setaria.</title>
        <authorList>
            <person name="Bennetzen J.L."/>
            <person name="Schmutz J."/>
            <person name="Wang H."/>
            <person name="Percifield R."/>
            <person name="Hawkins J."/>
            <person name="Pontaroli A.C."/>
            <person name="Estep M."/>
            <person name="Feng L."/>
            <person name="Vaughn J.N."/>
            <person name="Grimwood J."/>
            <person name="Jenkins J."/>
            <person name="Barry K."/>
            <person name="Lindquist E."/>
            <person name="Hellsten U."/>
            <person name="Deshpande S."/>
            <person name="Wang X."/>
            <person name="Wu X."/>
            <person name="Mitros T."/>
            <person name="Triplett J."/>
            <person name="Yang X."/>
            <person name="Ye C.Y."/>
            <person name="Mauro-Herrera M."/>
            <person name="Wang L."/>
            <person name="Li P."/>
            <person name="Sharma M."/>
            <person name="Sharma R."/>
            <person name="Ronald P.C."/>
            <person name="Panaud O."/>
            <person name="Kellogg E.A."/>
            <person name="Brutnell T.P."/>
            <person name="Doust A.N."/>
            <person name="Tuskan G.A."/>
            <person name="Rokhsar D."/>
            <person name="Devos K.M."/>
        </authorList>
    </citation>
    <scope>NUCLEOTIDE SEQUENCE [LARGE SCALE GENOMIC DNA]</scope>
    <source>
        <strain evidence="3">cv. Yugu1</strain>
    </source>
</reference>